<reference evidence="5 6" key="1">
    <citation type="submission" date="2014-02" db="EMBL/GenBank/DDBJ databases">
        <title>Transposable element dynamics among asymbiotic and ectomycorrhizal Amanita fungi.</title>
        <authorList>
            <consortium name="DOE Joint Genome Institute"/>
            <person name="Hess J."/>
            <person name="Skrede I."/>
            <person name="Wolfe B."/>
            <person name="LaButti K."/>
            <person name="Ohm R.A."/>
            <person name="Grigoriev I.V."/>
            <person name="Pringle A."/>
        </authorList>
    </citation>
    <scope>NUCLEOTIDE SEQUENCE [LARGE SCALE GENOMIC DNA]</scope>
    <source>
        <strain evidence="5 6">SKay4041</strain>
    </source>
</reference>
<feature type="domain" description="Chromo" evidence="4">
    <location>
        <begin position="19"/>
        <end position="104"/>
    </location>
</feature>
<dbReference type="InterPro" id="IPR023779">
    <property type="entry name" value="Chromodomain_CS"/>
</dbReference>
<feature type="region of interest" description="Disordered" evidence="3">
    <location>
        <begin position="294"/>
        <end position="314"/>
    </location>
</feature>
<evidence type="ECO:0000313" key="6">
    <source>
        <dbReference type="Proteomes" id="UP000242287"/>
    </source>
</evidence>
<dbReference type="InterPro" id="IPR000953">
    <property type="entry name" value="Chromo/chromo_shadow_dom"/>
</dbReference>
<comment type="subcellular location">
    <subcellularLocation>
        <location evidence="1">Nucleus</location>
    </subcellularLocation>
</comment>
<protein>
    <recommendedName>
        <fullName evidence="4">Chromo domain-containing protein</fullName>
    </recommendedName>
</protein>
<sequence length="957" mass="108316">MVKNTKHIKKPTIEDAEVYHVEVITKARVVPASDSSEGEQGPSTSNNSKKKKKDRRTAIWEYYVKWAGYDSGANSWEPEENVANCQRLLQSFWNHIGLDDKDYQVGYVEKKFFAKEYSAVQEEARRKREQEERYHMKKRVEVLSSSESNDEPLSKSVLSKKKASLILDEDSEDPPPPPAKALKLDSSSKRVTAQVTQEEEADSVLAERAPSPSSLFSPSPTEISETQPLPAQAKPIPLPLPLKKPFSTRLTKRHNNSHANIAAGTVDISASSSGISTKQRLAQIALNPVLPKNSSVSMLSSESERTRATSTASMKSQMLKSLTFKKKASSGQGSANALIQEEVEVITQSPIPDFHQPVITSTRFDEANSVDGIQPASSAIISPTIEEFLSFRSEVRIPSLLLSTIDAPPIIQRLSAPLQDRPEIDLGPIPPKSLISRKPPPMQEQVVSLIDRTWSWAGSLTLIISDGSEECCNVKIQEYTESIAFGQRLSVILYGVDRIVATSLHDQADISTFLRACSSPSQSGRLAPQSDRDASLLMTLQLYMTKRRQVIFLPARLDEDVIGHMLLYSPKDNDLCQEFNIPPYLRQHDSLLITLLPWSLSPKQILIDWRRPISYYLPSNTSIEPVFPDSSRWERSIRCKISYHHALWVLKFPKSLHDFMTQEGGRPYSTWCDGVDITKGHGGIETTYLQVVMDQCRAKHTNPRSKLFVRAIFIHVGALRTIQNFPQFTEKRMKQPIHFYTYGTHESISPDLWGVQEIWPCGGLITFTPNAIQDSFLDLAHRIRQVHSHPLWACVMIPSVLGMIARLACKDENPLAVFDRGNFLYSRILTAVVSGEIAMLTLPFSDQHPELEDFKHQWFFESVLLQPENERGVLEHAISTFDAKYSNLQQSEWASTIVAEISNNLSHIQRHPIFVREYRRKYLFGWCNLRLTVGYCQFEWVSAAEFDFRDEFYPKQD</sequence>
<dbReference type="InterPro" id="IPR023780">
    <property type="entry name" value="Chromo_domain"/>
</dbReference>
<evidence type="ECO:0000256" key="1">
    <source>
        <dbReference type="ARBA" id="ARBA00004123"/>
    </source>
</evidence>
<evidence type="ECO:0000313" key="5">
    <source>
        <dbReference type="EMBL" id="PFH54677.1"/>
    </source>
</evidence>
<organism evidence="5 6">
    <name type="scientific">Amanita thiersii Skay4041</name>
    <dbReference type="NCBI Taxonomy" id="703135"/>
    <lineage>
        <taxon>Eukaryota</taxon>
        <taxon>Fungi</taxon>
        <taxon>Dikarya</taxon>
        <taxon>Basidiomycota</taxon>
        <taxon>Agaricomycotina</taxon>
        <taxon>Agaricomycetes</taxon>
        <taxon>Agaricomycetidae</taxon>
        <taxon>Agaricales</taxon>
        <taxon>Pluteineae</taxon>
        <taxon>Amanitaceae</taxon>
        <taxon>Amanita</taxon>
    </lineage>
</organism>
<name>A0A2A9P0U7_9AGAR</name>
<proteinExistence type="predicted"/>
<dbReference type="PROSITE" id="PS00598">
    <property type="entry name" value="CHROMO_1"/>
    <property type="match status" value="1"/>
</dbReference>
<dbReference type="AlphaFoldDB" id="A0A2A9P0U7"/>
<dbReference type="Proteomes" id="UP000242287">
    <property type="component" value="Unassembled WGS sequence"/>
</dbReference>
<evidence type="ECO:0000256" key="2">
    <source>
        <dbReference type="ARBA" id="ARBA00023242"/>
    </source>
</evidence>
<feature type="region of interest" description="Disordered" evidence="3">
    <location>
        <begin position="167"/>
        <end position="238"/>
    </location>
</feature>
<accession>A0A2A9P0U7</accession>
<dbReference type="EMBL" id="KZ301969">
    <property type="protein sequence ID" value="PFH54677.1"/>
    <property type="molecule type" value="Genomic_DNA"/>
</dbReference>
<dbReference type="CDD" id="cd18968">
    <property type="entry name" value="chromodomain"/>
    <property type="match status" value="1"/>
</dbReference>
<gene>
    <name evidence="5" type="ORF">AMATHDRAFT_44493</name>
</gene>
<dbReference type="InterPro" id="IPR016197">
    <property type="entry name" value="Chromo-like_dom_sf"/>
</dbReference>
<dbReference type="GO" id="GO:0005634">
    <property type="term" value="C:nucleus"/>
    <property type="evidence" value="ECO:0007669"/>
    <property type="project" value="UniProtKB-SubCell"/>
</dbReference>
<dbReference type="SMART" id="SM00298">
    <property type="entry name" value="CHROMO"/>
    <property type="match status" value="1"/>
</dbReference>
<feature type="region of interest" description="Disordered" evidence="3">
    <location>
        <begin position="30"/>
        <end position="52"/>
    </location>
</feature>
<evidence type="ECO:0000256" key="3">
    <source>
        <dbReference type="SAM" id="MobiDB-lite"/>
    </source>
</evidence>
<evidence type="ECO:0000259" key="4">
    <source>
        <dbReference type="PROSITE" id="PS50013"/>
    </source>
</evidence>
<feature type="compositionally biased region" description="Low complexity" evidence="3">
    <location>
        <begin position="210"/>
        <end position="220"/>
    </location>
</feature>
<dbReference type="STRING" id="703135.A0A2A9P0U7"/>
<keyword evidence="2" id="KW-0539">Nucleus</keyword>
<dbReference type="Gene3D" id="2.40.50.40">
    <property type="match status" value="1"/>
</dbReference>
<keyword evidence="6" id="KW-1185">Reference proteome</keyword>
<dbReference type="SUPFAM" id="SSF54160">
    <property type="entry name" value="Chromo domain-like"/>
    <property type="match status" value="1"/>
</dbReference>
<dbReference type="OrthoDB" id="433924at2759"/>
<dbReference type="Pfam" id="PF00385">
    <property type="entry name" value="Chromo"/>
    <property type="match status" value="1"/>
</dbReference>
<dbReference type="GO" id="GO:0006338">
    <property type="term" value="P:chromatin remodeling"/>
    <property type="evidence" value="ECO:0007669"/>
    <property type="project" value="UniProtKB-ARBA"/>
</dbReference>
<dbReference type="PROSITE" id="PS50013">
    <property type="entry name" value="CHROMO_2"/>
    <property type="match status" value="1"/>
</dbReference>